<dbReference type="STRING" id="67003.A0A1X0NQ57"/>
<feature type="region of interest" description="Disordered" evidence="7">
    <location>
        <begin position="468"/>
        <end position="501"/>
    </location>
</feature>
<dbReference type="InterPro" id="IPR051055">
    <property type="entry name" value="PIF1_helicase"/>
</dbReference>
<evidence type="ECO:0000256" key="7">
    <source>
        <dbReference type="SAM" id="MobiDB-lite"/>
    </source>
</evidence>
<keyword evidence="6" id="KW-0378">Hydrolase</keyword>
<dbReference type="CDD" id="cd18037">
    <property type="entry name" value="DEXSc_Pif1_like"/>
    <property type="match status" value="1"/>
</dbReference>
<dbReference type="OrthoDB" id="432234at2759"/>
<dbReference type="Gene3D" id="3.40.50.300">
    <property type="entry name" value="P-loop containing nucleotide triphosphate hydrolases"/>
    <property type="match status" value="1"/>
</dbReference>
<dbReference type="GO" id="GO:0000723">
    <property type="term" value="P:telomere maintenance"/>
    <property type="evidence" value="ECO:0007669"/>
    <property type="project" value="InterPro"/>
</dbReference>
<name>A0A1X0NQ57_9TRYP</name>
<dbReference type="GO" id="GO:0006310">
    <property type="term" value="P:DNA recombination"/>
    <property type="evidence" value="ECO:0007669"/>
    <property type="project" value="UniProtKB-KW"/>
</dbReference>
<feature type="compositionally biased region" description="Basic and acidic residues" evidence="7">
    <location>
        <begin position="166"/>
        <end position="179"/>
    </location>
</feature>
<dbReference type="VEuPathDB" id="TriTrypDB:TM35_000251480"/>
<keyword evidence="6" id="KW-0547">Nucleotide-binding</keyword>
<dbReference type="SUPFAM" id="SSF52540">
    <property type="entry name" value="P-loop containing nucleoside triphosphate hydrolases"/>
    <property type="match status" value="2"/>
</dbReference>
<feature type="compositionally biased region" description="Low complexity" evidence="7">
    <location>
        <begin position="291"/>
        <end position="304"/>
    </location>
</feature>
<feature type="compositionally biased region" description="Low complexity" evidence="7">
    <location>
        <begin position="912"/>
        <end position="927"/>
    </location>
</feature>
<dbReference type="PROSITE" id="PS50007">
    <property type="entry name" value="PIPLC_X_DOMAIN"/>
    <property type="match status" value="1"/>
</dbReference>
<keyword evidence="4 6" id="KW-0233">DNA recombination</keyword>
<feature type="compositionally biased region" description="Acidic residues" evidence="7">
    <location>
        <begin position="214"/>
        <end position="229"/>
    </location>
</feature>
<keyword evidence="10" id="KW-1185">Reference proteome</keyword>
<gene>
    <name evidence="9" type="ORF">TM35_000251480</name>
</gene>
<comment type="catalytic activity">
    <reaction evidence="5 6">
        <text>ATP + H2O = ADP + phosphate + H(+)</text>
        <dbReference type="Rhea" id="RHEA:13065"/>
        <dbReference type="ChEBI" id="CHEBI:15377"/>
        <dbReference type="ChEBI" id="CHEBI:15378"/>
        <dbReference type="ChEBI" id="CHEBI:30616"/>
        <dbReference type="ChEBI" id="CHEBI:43474"/>
        <dbReference type="ChEBI" id="CHEBI:456216"/>
        <dbReference type="EC" id="5.6.2.3"/>
    </reaction>
</comment>
<evidence type="ECO:0000256" key="4">
    <source>
        <dbReference type="ARBA" id="ARBA00023172"/>
    </source>
</evidence>
<dbReference type="GO" id="GO:0016887">
    <property type="term" value="F:ATP hydrolysis activity"/>
    <property type="evidence" value="ECO:0007669"/>
    <property type="project" value="RHEA"/>
</dbReference>
<keyword evidence="6" id="KW-0234">DNA repair</keyword>
<dbReference type="GO" id="GO:0043139">
    <property type="term" value="F:5'-3' DNA helicase activity"/>
    <property type="evidence" value="ECO:0007669"/>
    <property type="project" value="UniProtKB-EC"/>
</dbReference>
<evidence type="ECO:0000256" key="2">
    <source>
        <dbReference type="ARBA" id="ARBA00009781"/>
    </source>
</evidence>
<dbReference type="CDD" id="cd18809">
    <property type="entry name" value="SF1_C_RecD"/>
    <property type="match status" value="1"/>
</dbReference>
<dbReference type="PANTHER" id="PTHR47642:SF7">
    <property type="entry name" value="ATP-DEPENDENT DNA HELICASE PIF1"/>
    <property type="match status" value="1"/>
</dbReference>
<dbReference type="AlphaFoldDB" id="A0A1X0NQ57"/>
<dbReference type="PANTHER" id="PTHR47642">
    <property type="entry name" value="ATP-DEPENDENT DNA HELICASE"/>
    <property type="match status" value="1"/>
</dbReference>
<sequence>MFSRLIAPLRTTTSTLVGVGHSVLFLSYRHASREGKRKQQIKEKVQSKESKHRLSTVKSKDSFCTVEPSISSPVMQPPVPNTINEKQQQEEMKIMKNKKERPEKTTAAVHHDEKKKKNNKKNTNPNTSGKGSQEKNTNKKMMMIKKEVEVESSVKKKKENKNGMAMEKEKKNKKKEKEGTQQQEPVSLVREEHMEREKIKLTPSNDLLQKNEENENENEEDDGIVDEESQQFMKLLQDEAQKRQKQQRRVSEVREESGETSETAYLAQLEGTANPSRKEKEKDMKPHTTTNNNNNSNSNNSNNSSKEDVEEEDGEESLSAAQRRAVTLARAGHNLFITGGAGTGKSRLIRAIVRELRENTRRVVFVTATTGVAALHVRGSTINSFAGVRFGDQAARELLQWVRRNRRAAGRWRYCETLIIDEISMMDPALLGKLDVIARSIRRGRSAEVFGGIQVILCGDFMQLPPIPSRRRHNGDQRNENKEEGNEDDDKGEEEEGEKGEKKLRYCFESETWKALNLTPVVLHDKFRQNQDISFQRVLDDVRLGVLSRESYEMLLSRTFTPTTGVKSRRDRLISITDNNNNNNSVSDDMIMDGKSNVEKEKDQHVRLCATNKEVEARNAKHFIALEPKGLMTLPTEKKKPIMGENGLCEENERLLRACMGIDEPDNNNNSDNNNNGGMSAFTQEEKEVDTLYPLQVYRAYDTHDNDEDVLNHESLRTSLPPSWVKFEDSTLPTELSLKVGTRVMLLQNVSLRFGLVNGSVGEVVGFLHPRELIELVLRAPREHHVPSARGSLLLQRGGFATINDAFRCVDTASGQSLFFALRQRGLRYRELTNNTYRDVYGRSHVQNVRRLVGLDQKQPSQEENEEDDNDNDNNNNIDENENESAFRRMRLPVVRLDLQPQHHTLRRNRYDNNNNTHNTINNNNSNSGKGGLVRLPRHVYAFVSPISHQWYMGDTVVATRTQIPLRQAWAITVHKAQGLTISHIEVSMHRFFSPGQAYVALSRSTCLENIRLMNFKHNSIRACPIAKQFHASLEEKQQEEEEEEE</sequence>
<dbReference type="InterPro" id="IPR010285">
    <property type="entry name" value="DNA_helicase_pif1-like_DEAD"/>
</dbReference>
<evidence type="ECO:0000256" key="6">
    <source>
        <dbReference type="RuleBase" id="RU363044"/>
    </source>
</evidence>
<evidence type="ECO:0000313" key="10">
    <source>
        <dbReference type="Proteomes" id="UP000192257"/>
    </source>
</evidence>
<feature type="compositionally biased region" description="Basic and acidic residues" evidence="7">
    <location>
        <begin position="40"/>
        <end position="49"/>
    </location>
</feature>
<feature type="region of interest" description="Disordered" evidence="7">
    <location>
        <begin position="853"/>
        <end position="885"/>
    </location>
</feature>
<keyword evidence="6" id="KW-0227">DNA damage</keyword>
<dbReference type="InterPro" id="IPR027417">
    <property type="entry name" value="P-loop_NTPase"/>
</dbReference>
<evidence type="ECO:0000256" key="3">
    <source>
        <dbReference type="ARBA" id="ARBA00011245"/>
    </source>
</evidence>
<feature type="region of interest" description="Disordered" evidence="7">
    <location>
        <begin position="32"/>
        <end position="321"/>
    </location>
</feature>
<dbReference type="GO" id="GO:0005524">
    <property type="term" value="F:ATP binding"/>
    <property type="evidence" value="ECO:0007669"/>
    <property type="project" value="UniProtKB-KW"/>
</dbReference>
<dbReference type="Pfam" id="PF05970">
    <property type="entry name" value="PIF1"/>
    <property type="match status" value="1"/>
</dbReference>
<dbReference type="EMBL" id="NBCO01000025">
    <property type="protein sequence ID" value="ORC86852.1"/>
    <property type="molecule type" value="Genomic_DNA"/>
</dbReference>
<keyword evidence="6" id="KW-0067">ATP-binding</keyword>
<proteinExistence type="inferred from homology"/>
<evidence type="ECO:0000256" key="5">
    <source>
        <dbReference type="ARBA" id="ARBA00048954"/>
    </source>
</evidence>
<keyword evidence="6 9" id="KW-0347">Helicase</keyword>
<feature type="compositionally biased region" description="Acidic residues" evidence="7">
    <location>
        <begin position="863"/>
        <end position="872"/>
    </location>
</feature>
<comment type="caution">
    <text evidence="9">The sequence shown here is derived from an EMBL/GenBank/DDBJ whole genome shotgun (WGS) entry which is preliminary data.</text>
</comment>
<dbReference type="InterPro" id="IPR049163">
    <property type="entry name" value="Pif1-like_2B_dom"/>
</dbReference>
<dbReference type="GO" id="GO:0006281">
    <property type="term" value="P:DNA repair"/>
    <property type="evidence" value="ECO:0007669"/>
    <property type="project" value="UniProtKB-KW"/>
</dbReference>
<dbReference type="Pfam" id="PF21530">
    <property type="entry name" value="Pif1_2B_dom"/>
    <property type="match status" value="1"/>
</dbReference>
<dbReference type="Proteomes" id="UP000192257">
    <property type="component" value="Unassembled WGS sequence"/>
</dbReference>
<feature type="compositionally biased region" description="Acidic residues" evidence="7">
    <location>
        <begin position="485"/>
        <end position="498"/>
    </location>
</feature>
<feature type="compositionally biased region" description="Basic and acidic residues" evidence="7">
    <location>
        <begin position="474"/>
        <end position="484"/>
    </location>
</feature>
<feature type="non-terminal residue" evidence="9">
    <location>
        <position position="1046"/>
    </location>
</feature>
<evidence type="ECO:0000313" key="9">
    <source>
        <dbReference type="EMBL" id="ORC86852.1"/>
    </source>
</evidence>
<dbReference type="GeneID" id="39987519"/>
<organism evidence="9 10">
    <name type="scientific">Trypanosoma theileri</name>
    <dbReference type="NCBI Taxonomy" id="67003"/>
    <lineage>
        <taxon>Eukaryota</taxon>
        <taxon>Discoba</taxon>
        <taxon>Euglenozoa</taxon>
        <taxon>Kinetoplastea</taxon>
        <taxon>Metakinetoplastina</taxon>
        <taxon>Trypanosomatida</taxon>
        <taxon>Trypanosomatidae</taxon>
        <taxon>Trypanosoma</taxon>
    </lineage>
</organism>
<protein>
    <recommendedName>
        <fullName evidence="6">ATP-dependent DNA helicase</fullName>
        <ecNumber evidence="6">5.6.2.3</ecNumber>
    </recommendedName>
</protein>
<comment type="subunit">
    <text evidence="3">Monomer.</text>
</comment>
<feature type="compositionally biased region" description="Basic and acidic residues" evidence="7">
    <location>
        <begin position="100"/>
        <end position="112"/>
    </location>
</feature>
<comment type="similarity">
    <text evidence="2">Belongs to the helicase family. PIF1 subfamily.</text>
</comment>
<dbReference type="InterPro" id="IPR003593">
    <property type="entry name" value="AAA+_ATPase"/>
</dbReference>
<evidence type="ECO:0000259" key="8">
    <source>
        <dbReference type="SMART" id="SM00382"/>
    </source>
</evidence>
<dbReference type="SMART" id="SM00382">
    <property type="entry name" value="AAA"/>
    <property type="match status" value="1"/>
</dbReference>
<feature type="compositionally biased region" description="Basic and acidic residues" evidence="7">
    <location>
        <begin position="189"/>
        <end position="200"/>
    </location>
</feature>
<feature type="domain" description="AAA+ ATPase" evidence="8">
    <location>
        <begin position="331"/>
        <end position="483"/>
    </location>
</feature>
<reference evidence="9 10" key="1">
    <citation type="submission" date="2017-03" db="EMBL/GenBank/DDBJ databases">
        <title>An alternative strategy for trypanosome survival in the mammalian bloodstream revealed through genome and transcriptome analysis of the ubiquitous bovine parasite Trypanosoma (Megatrypanum) theileri.</title>
        <authorList>
            <person name="Kelly S."/>
            <person name="Ivens A."/>
            <person name="Mott A."/>
            <person name="O'Neill E."/>
            <person name="Emms D."/>
            <person name="Macleod O."/>
            <person name="Voorheis P."/>
            <person name="Matthews J."/>
            <person name="Matthews K."/>
            <person name="Carrington M."/>
        </authorList>
    </citation>
    <scope>NUCLEOTIDE SEQUENCE [LARGE SCALE GENOMIC DNA]</scope>
    <source>
        <strain evidence="9">Edinburgh</strain>
    </source>
</reference>
<accession>A0A1X0NQ57</accession>
<feature type="compositionally biased region" description="Basic and acidic residues" evidence="7">
    <location>
        <begin position="144"/>
        <end position="154"/>
    </location>
</feature>
<dbReference type="EC" id="5.6.2.3" evidence="6"/>
<feature type="compositionally biased region" description="Basic and acidic residues" evidence="7">
    <location>
        <begin position="276"/>
        <end position="286"/>
    </location>
</feature>
<dbReference type="RefSeq" id="XP_028880918.1">
    <property type="nucleotide sequence ID" value="XM_029027739.1"/>
</dbReference>
<evidence type="ECO:0000256" key="1">
    <source>
        <dbReference type="ARBA" id="ARBA00001946"/>
    </source>
</evidence>
<feature type="region of interest" description="Disordered" evidence="7">
    <location>
        <begin position="908"/>
        <end position="931"/>
    </location>
</feature>
<comment type="cofactor">
    <cofactor evidence="1 6">
        <name>Mg(2+)</name>
        <dbReference type="ChEBI" id="CHEBI:18420"/>
    </cofactor>
</comment>